<sequence length="71" mass="7789">MNIQPIIPTITASLHSRPDFSGRVLLHVENGTVLSERCLSADEHVATLLAFVELARLAGWRVLSELEADHA</sequence>
<proteinExistence type="predicted"/>
<protein>
    <submittedName>
        <fullName evidence="1">Uncharacterized protein</fullName>
    </submittedName>
</protein>
<reference evidence="1" key="1">
    <citation type="submission" date="2024-06" db="EMBL/GenBank/DDBJ databases">
        <authorList>
            <person name="Coelho C."/>
            <person name="Bento M."/>
            <person name="Garcia E."/>
            <person name="Camelo A."/>
            <person name="Brandao I."/>
            <person name="Espirito Santo C."/>
            <person name="Trovao J."/>
            <person name="Verissimo A."/>
            <person name="Costa J."/>
            <person name="Tiago I."/>
        </authorList>
    </citation>
    <scope>NUCLEOTIDE SEQUENCE</scope>
    <source>
        <strain evidence="1">KWT182</strain>
    </source>
</reference>
<organism evidence="1">
    <name type="scientific">Acerihabitans sp. KWT182</name>
    <dbReference type="NCBI Taxonomy" id="3157919"/>
    <lineage>
        <taxon>Bacteria</taxon>
        <taxon>Pseudomonadati</taxon>
        <taxon>Pseudomonadota</taxon>
        <taxon>Gammaproteobacteria</taxon>
        <taxon>Enterobacterales</taxon>
        <taxon>Pectobacteriaceae</taxon>
        <taxon>Acerihabitans</taxon>
    </lineage>
</organism>
<dbReference type="EMBL" id="CP157947">
    <property type="protein sequence ID" value="XBS69914.1"/>
    <property type="molecule type" value="Genomic_DNA"/>
</dbReference>
<evidence type="ECO:0000313" key="1">
    <source>
        <dbReference type="EMBL" id="XBS69914.1"/>
    </source>
</evidence>
<gene>
    <name evidence="1" type="ORF">ABK905_00550</name>
</gene>
<dbReference type="AlphaFoldDB" id="A0AAU7QA62"/>
<accession>A0AAU7QA62</accession>
<name>A0AAU7QA62_9GAMM</name>